<dbReference type="Pfam" id="PF21170">
    <property type="entry name" value="FAN1_TPR"/>
    <property type="match status" value="1"/>
</dbReference>
<evidence type="ECO:0000256" key="14">
    <source>
        <dbReference type="SAM" id="MobiDB-lite"/>
    </source>
</evidence>
<dbReference type="Pfam" id="PF08797">
    <property type="entry name" value="HIRAN"/>
    <property type="match status" value="1"/>
</dbReference>
<dbReference type="Pfam" id="PF21315">
    <property type="entry name" value="FAN1_HTH"/>
    <property type="match status" value="1"/>
</dbReference>
<evidence type="ECO:0000256" key="9">
    <source>
        <dbReference type="ARBA" id="ARBA00022842"/>
    </source>
</evidence>
<dbReference type="InterPro" id="IPR033315">
    <property type="entry name" value="Fan1-like"/>
</dbReference>
<feature type="domain" description="UBZ4-type" evidence="15">
    <location>
        <begin position="63"/>
        <end position="92"/>
    </location>
</feature>
<feature type="region of interest" description="Disordered" evidence="14">
    <location>
        <begin position="113"/>
        <end position="137"/>
    </location>
</feature>
<keyword evidence="5 12" id="KW-0227">DNA damage</keyword>
<feature type="compositionally biased region" description="Basic and acidic residues" evidence="14">
    <location>
        <begin position="113"/>
        <end position="126"/>
    </location>
</feature>
<keyword evidence="13" id="KW-0539">Nucleus</keyword>
<proteinExistence type="inferred from homology"/>
<evidence type="ECO:0000256" key="1">
    <source>
        <dbReference type="ARBA" id="ARBA00000983"/>
    </source>
</evidence>
<evidence type="ECO:0000256" key="12">
    <source>
        <dbReference type="PROSITE-ProRule" id="PRU01256"/>
    </source>
</evidence>
<dbReference type="InterPro" id="IPR049126">
    <property type="entry name" value="FAN1-like_TPR"/>
</dbReference>
<dbReference type="EC" id="3.1.4.1" evidence="13"/>
<protein>
    <recommendedName>
        <fullName evidence="13">Fanconi-associated nuclease</fullName>
        <ecNumber evidence="13">3.1.4.1</ecNumber>
    </recommendedName>
</protein>
<dbReference type="Gene3D" id="3.30.160.60">
    <property type="entry name" value="Classic Zinc Finger"/>
    <property type="match status" value="1"/>
</dbReference>
<dbReference type="CDD" id="cd22326">
    <property type="entry name" value="FAN1-like"/>
    <property type="match status" value="1"/>
</dbReference>
<evidence type="ECO:0000256" key="5">
    <source>
        <dbReference type="ARBA" id="ARBA00022763"/>
    </source>
</evidence>
<keyword evidence="3 13" id="KW-0540">Nuclease</keyword>
<evidence type="ECO:0000256" key="4">
    <source>
        <dbReference type="ARBA" id="ARBA00022723"/>
    </source>
</evidence>
<keyword evidence="9 13" id="KW-0460">Magnesium</keyword>
<dbReference type="InterPro" id="IPR049125">
    <property type="entry name" value="FAN1-like_WH"/>
</dbReference>
<dbReference type="InterPro" id="IPR006642">
    <property type="entry name" value="Rad18_UBZ4"/>
</dbReference>
<dbReference type="RefSeq" id="XP_050946037.1">
    <property type="nucleotide sequence ID" value="XM_051090080.1"/>
</dbReference>
<evidence type="ECO:0000313" key="16">
    <source>
        <dbReference type="Proteomes" id="UP001652600"/>
    </source>
</evidence>
<dbReference type="SMART" id="SM00910">
    <property type="entry name" value="HIRAN"/>
    <property type="match status" value="1"/>
</dbReference>
<comment type="cofactor">
    <cofactor evidence="13">
        <name>Mg(2+)</name>
        <dbReference type="ChEBI" id="CHEBI:18420"/>
    </cofactor>
    <cofactor evidence="13">
        <name>Mn(2+)</name>
        <dbReference type="ChEBI" id="CHEBI:29035"/>
    </cofactor>
</comment>
<dbReference type="Gene3D" id="3.40.1350.10">
    <property type="match status" value="1"/>
</dbReference>
<keyword evidence="7 13" id="KW-0378">Hydrolase</keyword>
<dbReference type="GeneID" id="103498718"/>
<dbReference type="Proteomes" id="UP001652600">
    <property type="component" value="Chromosome 9"/>
</dbReference>
<gene>
    <name evidence="17" type="primary">LOC103498718</name>
</gene>
<organism evidence="16 17">
    <name type="scientific">Cucumis melo</name>
    <name type="common">Muskmelon</name>
    <dbReference type="NCBI Taxonomy" id="3656"/>
    <lineage>
        <taxon>Eukaryota</taxon>
        <taxon>Viridiplantae</taxon>
        <taxon>Streptophyta</taxon>
        <taxon>Embryophyta</taxon>
        <taxon>Tracheophyta</taxon>
        <taxon>Spermatophyta</taxon>
        <taxon>Magnoliopsida</taxon>
        <taxon>eudicotyledons</taxon>
        <taxon>Gunneridae</taxon>
        <taxon>Pentapetalae</taxon>
        <taxon>rosids</taxon>
        <taxon>fabids</taxon>
        <taxon>Cucurbitales</taxon>
        <taxon>Cucurbitaceae</taxon>
        <taxon>Benincaseae</taxon>
        <taxon>Cucumis</taxon>
    </lineage>
</organism>
<keyword evidence="10 12" id="KW-0234">DNA repair</keyword>
<dbReference type="InterPro" id="IPR011856">
    <property type="entry name" value="tRNA_endonuc-like_dom_sf"/>
</dbReference>
<evidence type="ECO:0000259" key="15">
    <source>
        <dbReference type="PROSITE" id="PS51908"/>
    </source>
</evidence>
<keyword evidence="8" id="KW-0862">Zinc</keyword>
<evidence type="ECO:0000256" key="8">
    <source>
        <dbReference type="ARBA" id="ARBA00022833"/>
    </source>
</evidence>
<comment type="similarity">
    <text evidence="2 13">Belongs to the FAN1 family.</text>
</comment>
<dbReference type="PROSITE" id="PS51908">
    <property type="entry name" value="ZF_UBZ4"/>
    <property type="match status" value="1"/>
</dbReference>
<keyword evidence="6 12" id="KW-0863">Zinc-finger</keyword>
<dbReference type="InterPro" id="IPR014883">
    <property type="entry name" value="VRR_NUC"/>
</dbReference>
<comment type="function">
    <text evidence="13">Nuclease required for the repair of DNA interstrand cross-links (ICL). Acts as a 5'-3' exonuclease that anchors at a cut end of DNA and cleaves DNA successively at every third nucleotide, allowing to excise an ICL from one strand through flanking incisions.</text>
</comment>
<evidence type="ECO:0000256" key="10">
    <source>
        <dbReference type="ARBA" id="ARBA00023204"/>
    </source>
</evidence>
<name>A0ABM3L7N4_CUCME</name>
<dbReference type="InterPro" id="IPR049132">
    <property type="entry name" value="FAN1-like_euk"/>
</dbReference>
<evidence type="ECO:0000256" key="3">
    <source>
        <dbReference type="ARBA" id="ARBA00022722"/>
    </source>
</evidence>
<comment type="catalytic activity">
    <reaction evidence="1 13">
        <text>Hydrolytically removes 5'-nucleotides successively from the 3'-hydroxy termini of 3'-hydroxy-terminated oligonucleotides.</text>
        <dbReference type="EC" id="3.1.4.1"/>
    </reaction>
</comment>
<evidence type="ECO:0000256" key="13">
    <source>
        <dbReference type="RuleBase" id="RU365033"/>
    </source>
</evidence>
<evidence type="ECO:0000313" key="17">
    <source>
        <dbReference type="RefSeq" id="XP_050946037.1"/>
    </source>
</evidence>
<evidence type="ECO:0000256" key="7">
    <source>
        <dbReference type="ARBA" id="ARBA00022801"/>
    </source>
</evidence>
<dbReference type="PANTHER" id="PTHR15749:SF4">
    <property type="entry name" value="FANCONI-ASSOCIATED NUCLEASE 1"/>
    <property type="match status" value="1"/>
</dbReference>
<dbReference type="InterPro" id="IPR014905">
    <property type="entry name" value="HIRAN"/>
</dbReference>
<dbReference type="PANTHER" id="PTHR15749">
    <property type="entry name" value="FANCONI-ASSOCIATED NUCLEASE 1"/>
    <property type="match status" value="1"/>
</dbReference>
<comment type="subcellular location">
    <subcellularLocation>
        <location evidence="13">Nucleus</location>
    </subcellularLocation>
</comment>
<evidence type="ECO:0000256" key="6">
    <source>
        <dbReference type="ARBA" id="ARBA00022771"/>
    </source>
</evidence>
<sequence>MLKGRESLVRLVGKRRRFLPNRLAILESTLNLCSDDHCNPLPVEKNLDPYDDRDIESSSSRKYVTCPVCSCRVNGEDSTINSHLDECLSRGTKRKLTQSTLLQLNFYSRSKDQPQSHVLKSEKKESSVGPGDGLMPSTVHKLPKDASCIENDEIICESLVECAMRPQKDCLFDALNHCERTNGASEICCSPKNKTSGMLVARDDLSGLILQTFIVGRKFSDEKELNLGERISLERDPTNVKDPNAIKVISADSECCKMLGYLPRELTKFLSPLIEKYCLSFKREKMFLDSHIFQGLVTTAPRSSVDVVPIEVMCDNNKLFHENNFDDEEFKSLWTSIQKAIDSTKNFTPNALKYQKNFSVLIQEVLQSYSHLLSGDEKHFLDVFSSLSDDSQRLFIRLYLRKGPWFRMSCTSYKEVLDPKRAAEELSEAGYLCCFDTTEADNTDMIQILNILTVSELREVMRMLKKNCNSSMRKDDLVASLLSAYEDGSCPLLPDLILGIAGICARISSKAELLIWRAERLFFLNGEQDLSAFLLVDMGVVKYPTYSCIVSDQIFLDRNDLLAYEEAMEVAQLIDQALDEKDDKMILRCVSVADSHVQPNQCTTSESVPFFSCFSASWIYSKVVSLGVSFLERENRAKKERVFLSRYNDAVLLLKRLLNCYTRDGRRGYWTLRLSIDLEHLGYPSESLLVAEHGLLDPWVRAGSRMGLQRRILRLGKPPRRWKIPSFAESINRKITEVRIQGRPLNRETGMKSRFYGESGEQCSVEQLALEYYSGEGGGWQGVHSESGIWLTIFGLLLWDVIFSDVPNVFRTKFQTAPLDFGTDSFYILRQNSIESQLQKIQDGMGEEILITSWESHKGTSCNGVNWDRHSLAELRAAVTCIGGPCMASLCRHLAQDYRSWSSGMPDLLLWRFNSEYSGEAKLVEVKGPKDRLSEQQRAWMLLLMDCGFITEVCKITPC</sequence>
<dbReference type="SMART" id="SM00734">
    <property type="entry name" value="ZnF_Rad18"/>
    <property type="match status" value="1"/>
</dbReference>
<keyword evidence="16" id="KW-1185">Reference proteome</keyword>
<reference evidence="17" key="1">
    <citation type="submission" date="2025-08" db="UniProtKB">
        <authorList>
            <consortium name="RefSeq"/>
        </authorList>
    </citation>
    <scope>IDENTIFICATION</scope>
    <source>
        <tissue evidence="17">Stem</tissue>
    </source>
</reference>
<evidence type="ECO:0000256" key="11">
    <source>
        <dbReference type="ARBA" id="ARBA00023211"/>
    </source>
</evidence>
<keyword evidence="11 13" id="KW-0464">Manganese</keyword>
<evidence type="ECO:0000256" key="2">
    <source>
        <dbReference type="ARBA" id="ARBA00005533"/>
    </source>
</evidence>
<dbReference type="Gene3D" id="3.30.70.2330">
    <property type="match status" value="1"/>
</dbReference>
<dbReference type="Pfam" id="PF08774">
    <property type="entry name" value="VRR_NUC"/>
    <property type="match status" value="1"/>
</dbReference>
<dbReference type="SMART" id="SM00990">
    <property type="entry name" value="VRR_NUC"/>
    <property type="match status" value="1"/>
</dbReference>
<keyword evidence="4 13" id="KW-0479">Metal-binding</keyword>
<accession>A0ABM3L7N4</accession>